<evidence type="ECO:0000259" key="2">
    <source>
        <dbReference type="Pfam" id="PF12728"/>
    </source>
</evidence>
<evidence type="ECO:0000313" key="3">
    <source>
        <dbReference type="EMBL" id="GAP13331.1"/>
    </source>
</evidence>
<feature type="domain" description="PocR" evidence="1">
    <location>
        <begin position="66"/>
        <end position="193"/>
    </location>
</feature>
<dbReference type="RefSeq" id="WP_075072675.1">
    <property type="nucleotide sequence ID" value="NZ_DF967972.1"/>
</dbReference>
<name>A0A0S7BFH6_9CHLR</name>
<keyword evidence="4" id="KW-1185">Reference proteome</keyword>
<evidence type="ECO:0000259" key="1">
    <source>
        <dbReference type="Pfam" id="PF10114"/>
    </source>
</evidence>
<dbReference type="InterPro" id="IPR041657">
    <property type="entry name" value="HTH_17"/>
</dbReference>
<feature type="domain" description="Helix-turn-helix" evidence="2">
    <location>
        <begin position="4"/>
        <end position="51"/>
    </location>
</feature>
<dbReference type="Proteomes" id="UP000055060">
    <property type="component" value="Unassembled WGS sequence"/>
</dbReference>
<dbReference type="Pfam" id="PF12728">
    <property type="entry name" value="HTH_17"/>
    <property type="match status" value="1"/>
</dbReference>
<dbReference type="NCBIfam" id="TIGR01764">
    <property type="entry name" value="excise"/>
    <property type="match status" value="1"/>
</dbReference>
<dbReference type="STRING" id="360412.LARV_01084"/>
<proteinExistence type="predicted"/>
<protein>
    <submittedName>
        <fullName evidence="3">Protein containg DNA binding domain, excisionase family</fullName>
    </submittedName>
</protein>
<dbReference type="GO" id="GO:0003677">
    <property type="term" value="F:DNA binding"/>
    <property type="evidence" value="ECO:0007669"/>
    <property type="project" value="InterPro"/>
</dbReference>
<dbReference type="InterPro" id="IPR018771">
    <property type="entry name" value="PocR_dom"/>
</dbReference>
<dbReference type="AlphaFoldDB" id="A0A0S7BFH6"/>
<dbReference type="InterPro" id="IPR010093">
    <property type="entry name" value="SinI_DNA-bd"/>
</dbReference>
<organism evidence="3">
    <name type="scientific">Longilinea arvoryzae</name>
    <dbReference type="NCBI Taxonomy" id="360412"/>
    <lineage>
        <taxon>Bacteria</taxon>
        <taxon>Bacillati</taxon>
        <taxon>Chloroflexota</taxon>
        <taxon>Anaerolineae</taxon>
        <taxon>Anaerolineales</taxon>
        <taxon>Anaerolineaceae</taxon>
        <taxon>Longilinea</taxon>
    </lineage>
</organism>
<gene>
    <name evidence="3" type="ORF">LARV_01084</name>
</gene>
<dbReference type="EMBL" id="DF967972">
    <property type="protein sequence ID" value="GAP13331.1"/>
    <property type="molecule type" value="Genomic_DNA"/>
</dbReference>
<dbReference type="Pfam" id="PF10114">
    <property type="entry name" value="PocR"/>
    <property type="match status" value="1"/>
</dbReference>
<accession>A0A0S7BFH6</accession>
<reference evidence="3" key="1">
    <citation type="submission" date="2015-07" db="EMBL/GenBank/DDBJ databases">
        <title>Draft Genome Sequences of Anaerolinea thermolimosa IMO-1, Bellilinea caldifistulae GOMI-1, Leptolinea tardivitalis YMTK-2, Levilinea saccharolytica KIBI-1,Longilinea arvoryzae KOME-1, Previously Described as Members of the Anaerolineaceae (Chloroflexi).</title>
        <authorList>
            <person name="Sekiguchi Y."/>
            <person name="Ohashi A."/>
            <person name="Matsuura N."/>
            <person name="Tourlousse M.D."/>
        </authorList>
    </citation>
    <scope>NUCLEOTIDE SEQUENCE [LARGE SCALE GENOMIC DNA]</scope>
    <source>
        <strain evidence="3">KOME-1</strain>
    </source>
</reference>
<dbReference type="OrthoDB" id="515428at2"/>
<evidence type="ECO:0000313" key="4">
    <source>
        <dbReference type="Proteomes" id="UP000055060"/>
    </source>
</evidence>
<sequence length="236" mass="25548">MTNLLTTRQVQDLLKVDRITVYRMLNDGRLKGVKIGQQWRFPSSEVERLLSGAPGPTADTPVRAFPTHCVQTIQSLFSAIGQVGALVIDNQGKPLTEPSTPCSFCALVQSTPQGRTACGQSWQQFSVAGEGEMLTCHAGLQYSRAPILDNSERIGWFLAGPFQPAPGADPVTLAADNDIRLAELREAAAELPASANKAHMRAWPQQASAAIQAILNERSGLMQRLKNIAEISQLES</sequence>